<comment type="caution">
    <text evidence="6">The sequence shown here is derived from an EMBL/GenBank/DDBJ whole genome shotgun (WGS) entry which is preliminary data.</text>
</comment>
<sequence length="259" mass="29623">MAMRSSSCSSSSSALSFSSLTVGDRLCLALHPLIGAIEGLIFFVTDCFGCHPWLLFGRPQEPWHDFSKLAVESQCFTVNEVEALHELFKKLSSSIEDGHIHKEELQMALFMSPTGENLFLNRVFYLFDEKKDGVIEFEEFVHALSVFHPYAPLEDKINFTFRLYDLNETGFIEREEVKQMLVAILVESEMALPDELLEVIIDKAFEDADVNRDGRIDQDEWKNFVIRHPTLLKNMTLPHLKNLSKVFPSSVFNIEVEGL</sequence>
<dbReference type="SUPFAM" id="SSF47473">
    <property type="entry name" value="EF-hand"/>
    <property type="match status" value="1"/>
</dbReference>
<evidence type="ECO:0000259" key="5">
    <source>
        <dbReference type="PROSITE" id="PS50222"/>
    </source>
</evidence>
<keyword evidence="7" id="KW-1185">Reference proteome</keyword>
<dbReference type="InterPro" id="IPR011992">
    <property type="entry name" value="EF-hand-dom_pair"/>
</dbReference>
<gene>
    <name evidence="6" type="ORF">M5K25_022481</name>
</gene>
<feature type="domain" description="EF-hand" evidence="5">
    <location>
        <begin position="152"/>
        <end position="187"/>
    </location>
</feature>
<dbReference type="PROSITE" id="PS00018">
    <property type="entry name" value="EF_HAND_1"/>
    <property type="match status" value="2"/>
</dbReference>
<dbReference type="FunFam" id="1.10.238.10:FF:000073">
    <property type="entry name" value="calcineurin B-like protein 3"/>
    <property type="match status" value="1"/>
</dbReference>
<dbReference type="GO" id="GO:0019900">
    <property type="term" value="F:kinase binding"/>
    <property type="evidence" value="ECO:0007669"/>
    <property type="project" value="UniProtKB-UniRule"/>
</dbReference>
<dbReference type="PRINTS" id="PR00450">
    <property type="entry name" value="RECOVERIN"/>
</dbReference>
<keyword evidence="1 4" id="KW-0677">Repeat</keyword>
<dbReference type="PANTHER" id="PTHR23056:SF26">
    <property type="entry name" value="CALCINEURIN B-LIKE PROTEIN 10"/>
    <property type="match status" value="1"/>
</dbReference>
<comment type="similarity">
    <text evidence="3 4">Belongs to the calcineurin regulatory subunit family.</text>
</comment>
<dbReference type="InterPro" id="IPR045198">
    <property type="entry name" value="CNBL1-10"/>
</dbReference>
<keyword evidence="4" id="KW-0472">Membrane</keyword>
<dbReference type="Proteomes" id="UP001552299">
    <property type="component" value="Unassembled WGS sequence"/>
</dbReference>
<dbReference type="InterPro" id="IPR018247">
    <property type="entry name" value="EF_Hand_1_Ca_BS"/>
</dbReference>
<evidence type="ECO:0000313" key="6">
    <source>
        <dbReference type="EMBL" id="KAL0908018.1"/>
    </source>
</evidence>
<name>A0ABD0U6C0_DENTH</name>
<organism evidence="6 7">
    <name type="scientific">Dendrobium thyrsiflorum</name>
    <name type="common">Pinecone-like raceme dendrobium</name>
    <name type="synonym">Orchid</name>
    <dbReference type="NCBI Taxonomy" id="117978"/>
    <lineage>
        <taxon>Eukaryota</taxon>
        <taxon>Viridiplantae</taxon>
        <taxon>Streptophyta</taxon>
        <taxon>Embryophyta</taxon>
        <taxon>Tracheophyta</taxon>
        <taxon>Spermatophyta</taxon>
        <taxon>Magnoliopsida</taxon>
        <taxon>Liliopsida</taxon>
        <taxon>Asparagales</taxon>
        <taxon>Orchidaceae</taxon>
        <taxon>Epidendroideae</taxon>
        <taxon>Malaxideae</taxon>
        <taxon>Dendrobiinae</taxon>
        <taxon>Dendrobium</taxon>
    </lineage>
</organism>
<dbReference type="AlphaFoldDB" id="A0ABD0U6C0"/>
<keyword evidence="2 4" id="KW-0106">Calcium</keyword>
<dbReference type="CDD" id="cd00051">
    <property type="entry name" value="EFh"/>
    <property type="match status" value="1"/>
</dbReference>
<dbReference type="PANTHER" id="PTHR23056">
    <property type="entry name" value="CALCINEURIN B"/>
    <property type="match status" value="1"/>
</dbReference>
<feature type="domain" description="EF-hand" evidence="5">
    <location>
        <begin position="115"/>
        <end position="150"/>
    </location>
</feature>
<dbReference type="EMBL" id="JANQDX010000017">
    <property type="protein sequence ID" value="KAL0908018.1"/>
    <property type="molecule type" value="Genomic_DNA"/>
</dbReference>
<dbReference type="GO" id="GO:0019722">
    <property type="term" value="P:calcium-mediated signaling"/>
    <property type="evidence" value="ECO:0007669"/>
    <property type="project" value="UniProtKB-UniRule"/>
</dbReference>
<evidence type="ECO:0000256" key="1">
    <source>
        <dbReference type="ARBA" id="ARBA00022737"/>
    </source>
</evidence>
<dbReference type="InterPro" id="IPR002048">
    <property type="entry name" value="EF_hand_dom"/>
</dbReference>
<protein>
    <recommendedName>
        <fullName evidence="4">Calcineurin B-like protein</fullName>
    </recommendedName>
</protein>
<dbReference type="PROSITE" id="PS50222">
    <property type="entry name" value="EF_HAND_2"/>
    <property type="match status" value="3"/>
</dbReference>
<dbReference type="Pfam" id="PF13202">
    <property type="entry name" value="EF-hand_5"/>
    <property type="match status" value="1"/>
</dbReference>
<dbReference type="GO" id="GO:0016020">
    <property type="term" value="C:membrane"/>
    <property type="evidence" value="ECO:0007669"/>
    <property type="project" value="UniProtKB-SubCell"/>
</dbReference>
<accession>A0ABD0U6C0</accession>
<proteinExistence type="inferred from homology"/>
<evidence type="ECO:0000256" key="3">
    <source>
        <dbReference type="ARBA" id="ARBA00023774"/>
    </source>
</evidence>
<dbReference type="Gene3D" id="1.10.238.10">
    <property type="entry name" value="EF-hand"/>
    <property type="match status" value="1"/>
</dbReference>
<dbReference type="Pfam" id="PF13499">
    <property type="entry name" value="EF-hand_7"/>
    <property type="match status" value="1"/>
</dbReference>
<evidence type="ECO:0000256" key="4">
    <source>
        <dbReference type="RuleBase" id="RU369080"/>
    </source>
</evidence>
<dbReference type="SMART" id="SM00054">
    <property type="entry name" value="EFh"/>
    <property type="match status" value="3"/>
</dbReference>
<feature type="domain" description="EF-hand" evidence="5">
    <location>
        <begin position="196"/>
        <end position="231"/>
    </location>
</feature>
<reference evidence="6 7" key="1">
    <citation type="journal article" date="2024" name="Plant Biotechnol. J.">
        <title>Dendrobium thyrsiflorum genome and its molecular insights into genes involved in important horticultural traits.</title>
        <authorList>
            <person name="Chen B."/>
            <person name="Wang J.Y."/>
            <person name="Zheng P.J."/>
            <person name="Li K.L."/>
            <person name="Liang Y.M."/>
            <person name="Chen X.F."/>
            <person name="Zhang C."/>
            <person name="Zhao X."/>
            <person name="He X."/>
            <person name="Zhang G.Q."/>
            <person name="Liu Z.J."/>
            <person name="Xu Q."/>
        </authorList>
    </citation>
    <scope>NUCLEOTIDE SEQUENCE [LARGE SCALE GENOMIC DNA]</scope>
    <source>
        <strain evidence="6">GZMU011</strain>
    </source>
</reference>
<keyword evidence="4" id="KW-0479">Metal-binding</keyword>
<comment type="subcellular location">
    <subcellularLocation>
        <location evidence="4">Membrane</location>
    </subcellularLocation>
</comment>
<evidence type="ECO:0000256" key="2">
    <source>
        <dbReference type="ARBA" id="ARBA00022837"/>
    </source>
</evidence>
<comment type="function">
    <text evidence="4">Acts as a calcium sensor. CBL proteins interact with CIPK serine-threonine protein kinases. Binding of a CBL protein to the regulatory NAF domain of a CIPK protein lead to the activation of the kinase in a calcium-dependent manner.</text>
</comment>
<comment type="subunit">
    <text evidence="4">Homodimer. Interacts with CIPK.</text>
</comment>
<dbReference type="GO" id="GO:0005509">
    <property type="term" value="F:calcium ion binding"/>
    <property type="evidence" value="ECO:0007669"/>
    <property type="project" value="UniProtKB-UniRule"/>
</dbReference>
<evidence type="ECO:0000313" key="7">
    <source>
        <dbReference type="Proteomes" id="UP001552299"/>
    </source>
</evidence>